<evidence type="ECO:0000313" key="13">
    <source>
        <dbReference type="EMBL" id="QTZ91444.1"/>
    </source>
</evidence>
<dbReference type="EC" id="2.1.1.77" evidence="3"/>
<dbReference type="InterPro" id="IPR000682">
    <property type="entry name" value="PCMT"/>
</dbReference>
<keyword evidence="8" id="KW-0949">S-adenosyl-L-methionine</keyword>
<evidence type="ECO:0000256" key="3">
    <source>
        <dbReference type="ARBA" id="ARBA00011890"/>
    </source>
</evidence>
<dbReference type="GO" id="GO:0005737">
    <property type="term" value="C:cytoplasm"/>
    <property type="evidence" value="ECO:0007669"/>
    <property type="project" value="UniProtKB-SubCell"/>
</dbReference>
<dbReference type="EMBL" id="AJGV01000141">
    <property type="protein sequence ID" value="EJJ04484.1"/>
    <property type="molecule type" value="Genomic_DNA"/>
</dbReference>
<dbReference type="GO" id="GO:0004719">
    <property type="term" value="F:protein-L-isoaspartate (D-aspartate) O-methyltransferase activity"/>
    <property type="evidence" value="ECO:0007669"/>
    <property type="project" value="UniProtKB-EC"/>
</dbReference>
<protein>
    <recommendedName>
        <fullName evidence="4">Protein-L-isoaspartate O-methyltransferase</fullName>
        <ecNumber evidence="3">2.1.1.77</ecNumber>
    </recommendedName>
    <alternativeName>
        <fullName evidence="11">L-isoaspartyl protein carboxyl methyltransferase</fullName>
    </alternativeName>
    <alternativeName>
        <fullName evidence="9">Protein L-isoaspartyl methyltransferase</fullName>
    </alternativeName>
    <alternativeName>
        <fullName evidence="10">Protein-beta-aspartate methyltransferase</fullName>
    </alternativeName>
</protein>
<name>J1RJE0_9ACTN</name>
<evidence type="ECO:0000256" key="1">
    <source>
        <dbReference type="ARBA" id="ARBA00004496"/>
    </source>
</evidence>
<dbReference type="KEGG" id="sauh:SU9_008105"/>
<evidence type="ECO:0000256" key="7">
    <source>
        <dbReference type="ARBA" id="ARBA00022679"/>
    </source>
</evidence>
<dbReference type="Pfam" id="PF01135">
    <property type="entry name" value="PCMT"/>
    <property type="match status" value="1"/>
</dbReference>
<dbReference type="eggNOG" id="COG2518">
    <property type="taxonomic scope" value="Bacteria"/>
</dbReference>
<dbReference type="CDD" id="cd02440">
    <property type="entry name" value="AdoMet_MTases"/>
    <property type="match status" value="1"/>
</dbReference>
<comment type="similarity">
    <text evidence="2">Belongs to the methyltransferase superfamily. L-isoaspartyl/D-aspartyl protein methyltransferase family.</text>
</comment>
<keyword evidence="7 13" id="KW-0808">Transferase</keyword>
<dbReference type="PATRIC" id="fig|1160718.3.peg.4732"/>
<evidence type="ECO:0000256" key="10">
    <source>
        <dbReference type="ARBA" id="ARBA00031323"/>
    </source>
</evidence>
<gene>
    <name evidence="13" type="ORF">SU9_008105</name>
    <name evidence="12" type="ORF">SU9_23415</name>
</gene>
<comment type="subcellular location">
    <subcellularLocation>
        <location evidence="1">Cytoplasm</location>
    </subcellularLocation>
</comment>
<reference evidence="12" key="1">
    <citation type="journal article" date="2012" name="J. Bacteriol.">
        <title>Genome Sequence of Streptomyces auratus Strain AGR0001, a Phoslactomycin-Producing Actinomycete.</title>
        <authorList>
            <person name="Han X."/>
            <person name="Li M."/>
            <person name="Ding Z."/>
            <person name="Zhao J."/>
            <person name="Ji K."/>
            <person name="Wen M."/>
            <person name="Lu T."/>
        </authorList>
    </citation>
    <scope>NUCLEOTIDE SEQUENCE [LARGE SCALE GENOMIC DNA]</scope>
    <source>
        <strain evidence="12">AGR0001</strain>
    </source>
</reference>
<dbReference type="Gene3D" id="3.40.50.150">
    <property type="entry name" value="Vaccinia Virus protein VP39"/>
    <property type="match status" value="1"/>
</dbReference>
<evidence type="ECO:0000256" key="5">
    <source>
        <dbReference type="ARBA" id="ARBA00022490"/>
    </source>
</evidence>
<evidence type="ECO:0000256" key="6">
    <source>
        <dbReference type="ARBA" id="ARBA00022603"/>
    </source>
</evidence>
<dbReference type="SUPFAM" id="SSF53335">
    <property type="entry name" value="S-adenosyl-L-methionine-dependent methyltransferases"/>
    <property type="match status" value="1"/>
</dbReference>
<dbReference type="GO" id="GO:0032259">
    <property type="term" value="P:methylation"/>
    <property type="evidence" value="ECO:0007669"/>
    <property type="project" value="UniProtKB-KW"/>
</dbReference>
<reference evidence="13" key="2">
    <citation type="submission" date="2021-04" db="EMBL/GenBank/DDBJ databases">
        <authorList>
            <person name="Wen M.-L."/>
            <person name="Han X.-L."/>
            <person name="Xiong J."/>
        </authorList>
    </citation>
    <scope>NUCLEOTIDE SEQUENCE</scope>
    <source>
        <strain evidence="13">AGR0001</strain>
    </source>
</reference>
<dbReference type="Proteomes" id="UP000009036">
    <property type="component" value="Chromosome"/>
</dbReference>
<organism evidence="12">
    <name type="scientific">Streptomyces auratus AGR0001</name>
    <dbReference type="NCBI Taxonomy" id="1160718"/>
    <lineage>
        <taxon>Bacteria</taxon>
        <taxon>Bacillati</taxon>
        <taxon>Actinomycetota</taxon>
        <taxon>Actinomycetes</taxon>
        <taxon>Kitasatosporales</taxon>
        <taxon>Streptomycetaceae</taxon>
        <taxon>Streptomyces</taxon>
    </lineage>
</organism>
<evidence type="ECO:0000313" key="12">
    <source>
        <dbReference type="EMBL" id="EJJ04484.1"/>
    </source>
</evidence>
<dbReference type="RefSeq" id="WP_006606194.1">
    <property type="nucleotide sequence ID" value="NZ_CP072931.1"/>
</dbReference>
<dbReference type="PANTHER" id="PTHR11579:SF0">
    <property type="entry name" value="PROTEIN-L-ISOASPARTATE(D-ASPARTATE) O-METHYLTRANSFERASE"/>
    <property type="match status" value="1"/>
</dbReference>
<proteinExistence type="inferred from homology"/>
<dbReference type="InterPro" id="IPR029063">
    <property type="entry name" value="SAM-dependent_MTases_sf"/>
</dbReference>
<dbReference type="PANTHER" id="PTHR11579">
    <property type="entry name" value="PROTEIN-L-ISOASPARTATE O-METHYLTRANSFERASE"/>
    <property type="match status" value="1"/>
</dbReference>
<dbReference type="HOGENOM" id="CLU_037629_1_0_11"/>
<dbReference type="AlphaFoldDB" id="J1RJE0"/>
<evidence type="ECO:0000256" key="8">
    <source>
        <dbReference type="ARBA" id="ARBA00022691"/>
    </source>
</evidence>
<dbReference type="OrthoDB" id="3450072at2"/>
<evidence type="ECO:0000256" key="9">
    <source>
        <dbReference type="ARBA" id="ARBA00030757"/>
    </source>
</evidence>
<evidence type="ECO:0000256" key="11">
    <source>
        <dbReference type="ARBA" id="ARBA00031350"/>
    </source>
</evidence>
<dbReference type="EMBL" id="CP072931">
    <property type="protein sequence ID" value="QTZ91444.1"/>
    <property type="molecule type" value="Genomic_DNA"/>
</dbReference>
<keyword evidence="5" id="KW-0963">Cytoplasm</keyword>
<evidence type="ECO:0000256" key="4">
    <source>
        <dbReference type="ARBA" id="ARBA00013346"/>
    </source>
</evidence>
<dbReference type="STRING" id="1160718.SU9_23415"/>
<keyword evidence="6 13" id="KW-0489">Methyltransferase</keyword>
<evidence type="ECO:0000313" key="14">
    <source>
        <dbReference type="Proteomes" id="UP000009036"/>
    </source>
</evidence>
<sequence>MDWETHARRLAADTVRRESRWHEPLATVPRHLFVPRWWANEGGRWTLRNGPAAPEPWMQAAYTDRTLVTRVGPLHADDAEPGTAITAGLPTSSSTLPGLVVTMYRHAVIPDGADVLVTTGSGYGTALACRRLGDKHVTSIDVDPALVEKAANRLEAAGLHPQTAVCDITGPLPGEYDRIVSTVSVRCVPASWLAALRPGGRLVTTIARTGLIVTADKSEDGGAVGRVALDAAGFMATRHGDDYPPGLDDLYEQAKTAEGEHVNTGRYPVLYVPDAWDVWSMLELAVPGIEHRRRDDGEQRTVWLLHPDGSWARAEGRWTDPPTVHQSGPRRLWDELERIRHRLNREGTLPVYGALVRIDPDGTMHLKRGGWSAVINGAPPPVPRASSCSASPR</sequence>
<keyword evidence="14" id="KW-1185">Reference proteome</keyword>
<evidence type="ECO:0000256" key="2">
    <source>
        <dbReference type="ARBA" id="ARBA00005369"/>
    </source>
</evidence>
<accession>J1RJE0</accession>